<keyword evidence="1" id="KW-0472">Membrane</keyword>
<dbReference type="AlphaFoldDB" id="A0A0C3EIS6"/>
<dbReference type="EMBL" id="KN822011">
    <property type="protein sequence ID" value="KIM67831.1"/>
    <property type="molecule type" value="Genomic_DNA"/>
</dbReference>
<keyword evidence="1" id="KW-1133">Transmembrane helix</keyword>
<sequence>MLLFCYSCYYTLTLLPSHRLYPSMFVIIIACTLASALCCCGSGNARHLIIITLALTTSSLPPLQTPSLALLLSSSYSGDGDGWSSAWSGGQWCWCSSLSLVGWQVAACHLLRHPRMHLYCIWIGTGITRDALSYWIPWDQNAICYLHHCRHIVDYRQRTS</sequence>
<accession>A0A0C3EIS6</accession>
<evidence type="ECO:0000313" key="3">
    <source>
        <dbReference type="Proteomes" id="UP000053989"/>
    </source>
</evidence>
<dbReference type="InParanoid" id="A0A0C3EIS6"/>
<keyword evidence="1" id="KW-0812">Transmembrane</keyword>
<keyword evidence="3" id="KW-1185">Reference proteome</keyword>
<evidence type="ECO:0000313" key="2">
    <source>
        <dbReference type="EMBL" id="KIM67831.1"/>
    </source>
</evidence>
<reference evidence="3" key="2">
    <citation type="submission" date="2015-01" db="EMBL/GenBank/DDBJ databases">
        <title>Evolutionary Origins and Diversification of the Mycorrhizal Mutualists.</title>
        <authorList>
            <consortium name="DOE Joint Genome Institute"/>
            <consortium name="Mycorrhizal Genomics Consortium"/>
            <person name="Kohler A."/>
            <person name="Kuo A."/>
            <person name="Nagy L.G."/>
            <person name="Floudas D."/>
            <person name="Copeland A."/>
            <person name="Barry K.W."/>
            <person name="Cichocki N."/>
            <person name="Veneault-Fourrey C."/>
            <person name="LaButti K."/>
            <person name="Lindquist E.A."/>
            <person name="Lipzen A."/>
            <person name="Lundell T."/>
            <person name="Morin E."/>
            <person name="Murat C."/>
            <person name="Riley R."/>
            <person name="Ohm R."/>
            <person name="Sun H."/>
            <person name="Tunlid A."/>
            <person name="Henrissat B."/>
            <person name="Grigoriev I.V."/>
            <person name="Hibbett D.S."/>
            <person name="Martin F."/>
        </authorList>
    </citation>
    <scope>NUCLEOTIDE SEQUENCE [LARGE SCALE GENOMIC DNA]</scope>
    <source>
        <strain evidence="3">Foug A</strain>
    </source>
</reference>
<reference evidence="2 3" key="1">
    <citation type="submission" date="2014-04" db="EMBL/GenBank/DDBJ databases">
        <authorList>
            <consortium name="DOE Joint Genome Institute"/>
            <person name="Kuo A."/>
            <person name="Kohler A."/>
            <person name="Nagy L.G."/>
            <person name="Floudas D."/>
            <person name="Copeland A."/>
            <person name="Barry K.W."/>
            <person name="Cichocki N."/>
            <person name="Veneault-Fourrey C."/>
            <person name="LaButti K."/>
            <person name="Lindquist E.A."/>
            <person name="Lipzen A."/>
            <person name="Lundell T."/>
            <person name="Morin E."/>
            <person name="Murat C."/>
            <person name="Sun H."/>
            <person name="Tunlid A."/>
            <person name="Henrissat B."/>
            <person name="Grigoriev I.V."/>
            <person name="Hibbett D.S."/>
            <person name="Martin F."/>
            <person name="Nordberg H.P."/>
            <person name="Cantor M.N."/>
            <person name="Hua S.X."/>
        </authorList>
    </citation>
    <scope>NUCLEOTIDE SEQUENCE [LARGE SCALE GENOMIC DNA]</scope>
    <source>
        <strain evidence="2 3">Foug A</strain>
    </source>
</reference>
<proteinExistence type="predicted"/>
<dbReference type="Proteomes" id="UP000053989">
    <property type="component" value="Unassembled WGS sequence"/>
</dbReference>
<organism evidence="2 3">
    <name type="scientific">Scleroderma citrinum Foug A</name>
    <dbReference type="NCBI Taxonomy" id="1036808"/>
    <lineage>
        <taxon>Eukaryota</taxon>
        <taxon>Fungi</taxon>
        <taxon>Dikarya</taxon>
        <taxon>Basidiomycota</taxon>
        <taxon>Agaricomycotina</taxon>
        <taxon>Agaricomycetes</taxon>
        <taxon>Agaricomycetidae</taxon>
        <taxon>Boletales</taxon>
        <taxon>Sclerodermatineae</taxon>
        <taxon>Sclerodermataceae</taxon>
        <taxon>Scleroderma</taxon>
    </lineage>
</organism>
<name>A0A0C3EIS6_9AGAM</name>
<gene>
    <name evidence="2" type="ORF">SCLCIDRAFT_1071837</name>
</gene>
<evidence type="ECO:0000256" key="1">
    <source>
        <dbReference type="SAM" id="Phobius"/>
    </source>
</evidence>
<dbReference type="HOGENOM" id="CLU_1653170_0_0_1"/>
<protein>
    <submittedName>
        <fullName evidence="2">Uncharacterized protein</fullName>
    </submittedName>
</protein>
<feature type="transmembrane region" description="Helical" evidence="1">
    <location>
        <begin position="20"/>
        <end position="41"/>
    </location>
</feature>